<dbReference type="KEGG" id="mcb:Mycch_6051"/>
<evidence type="ECO:0000313" key="2">
    <source>
        <dbReference type="Proteomes" id="UP000006057"/>
    </source>
</evidence>
<name>I4BTP4_MYCCN</name>
<geneLocation type="plasmid" evidence="1 2">
    <name>pMYCCH.02</name>
</geneLocation>
<sequence length="144" mass="15147" precursor="true">MAASDACPPGSPRGRPHLGPRTVVTAALWRGLENVVDGARGPLDRSPFLADLLAWHVDRPDLMRHPELGAAFERPGGADAPAPPAHGTKHCTVRVHPAVAAELVTRADTSGLPRAVYNAYVIAELLGSASLQRLSTQEGLPLAM</sequence>
<dbReference type="PATRIC" id="fig|710421.3.peg.6023"/>
<dbReference type="Proteomes" id="UP000006057">
    <property type="component" value="Plasmid pMYCCH.02"/>
</dbReference>
<dbReference type="AlphaFoldDB" id="I4BTP4"/>
<gene>
    <name evidence="1" type="ordered locus">Mycch_6051</name>
</gene>
<accession>I4BTP4</accession>
<protein>
    <submittedName>
        <fullName evidence="1">Uncharacterized protein</fullName>
    </submittedName>
</protein>
<organism evidence="1 2">
    <name type="scientific">Mycolicibacterium chubuense (strain NBB4)</name>
    <name type="common">Mycobacterium chubuense</name>
    <dbReference type="NCBI Taxonomy" id="710421"/>
    <lineage>
        <taxon>Bacteria</taxon>
        <taxon>Bacillati</taxon>
        <taxon>Actinomycetota</taxon>
        <taxon>Actinomycetes</taxon>
        <taxon>Mycobacteriales</taxon>
        <taxon>Mycobacteriaceae</taxon>
        <taxon>Mycolicibacterium</taxon>
    </lineage>
</organism>
<dbReference type="HOGENOM" id="CLU_1794354_0_0_11"/>
<reference evidence="1 2" key="1">
    <citation type="submission" date="2012-06" db="EMBL/GenBank/DDBJ databases">
        <title>Complete sequence of plasmid 2 of Mycobacterium chubuense NBB4.</title>
        <authorList>
            <consortium name="US DOE Joint Genome Institute"/>
            <person name="Lucas S."/>
            <person name="Han J."/>
            <person name="Lapidus A."/>
            <person name="Cheng J.-F."/>
            <person name="Goodwin L."/>
            <person name="Pitluck S."/>
            <person name="Peters L."/>
            <person name="Mikhailova N."/>
            <person name="Teshima H."/>
            <person name="Detter J.C."/>
            <person name="Han C."/>
            <person name="Tapia R."/>
            <person name="Land M."/>
            <person name="Hauser L."/>
            <person name="Kyrpides N."/>
            <person name="Ivanova N."/>
            <person name="Pagani I."/>
            <person name="Mattes T."/>
            <person name="Holmes A."/>
            <person name="Rutledge P."/>
            <person name="Paulsen I."/>
            <person name="Coleman N."/>
            <person name="Woyke T."/>
        </authorList>
    </citation>
    <scope>NUCLEOTIDE SEQUENCE [LARGE SCALE GENOMIC DNA]</scope>
    <source>
        <strain evidence="1 2">NBB4</strain>
        <plasmid evidence="1 2">pMYCCH.02</plasmid>
    </source>
</reference>
<keyword evidence="1" id="KW-0614">Plasmid</keyword>
<evidence type="ECO:0000313" key="1">
    <source>
        <dbReference type="EMBL" id="AFM20651.1"/>
    </source>
</evidence>
<proteinExistence type="predicted"/>
<keyword evidence="2" id="KW-1185">Reference proteome</keyword>
<dbReference type="EMBL" id="CP003055">
    <property type="protein sequence ID" value="AFM20651.1"/>
    <property type="molecule type" value="Genomic_DNA"/>
</dbReference>
<dbReference type="OrthoDB" id="4639128at2"/>
<dbReference type="RefSeq" id="WP_014805891.1">
    <property type="nucleotide sequence ID" value="NC_018023.1"/>
</dbReference>